<dbReference type="Gene3D" id="3.30.300.30">
    <property type="match status" value="1"/>
</dbReference>
<dbReference type="GO" id="GO:0005737">
    <property type="term" value="C:cytoplasm"/>
    <property type="evidence" value="ECO:0007669"/>
    <property type="project" value="TreeGrafter"/>
</dbReference>
<evidence type="ECO:0000313" key="5">
    <source>
        <dbReference type="Proteomes" id="UP001144323"/>
    </source>
</evidence>
<sequence>MSLRASSEPPAIAVSFDLQAARTPAKTALIDRAGALSYGELRILSDRLAHYLLSCGLARGDAVAVMIDGSRWSVVSALAILKAGGAYAPIDPAYPPTRIAAIFDASQAQLVLVQGASRVETPPACVSIDPETAARHVCPDGPPPGSVNPLDLAYLIHTSGSTGKPKAILQTHRCLANFIDWQVKLSGLGEGRRVLQCASPSFDVSIQEIFYTLVSGGCFYLTDSATRRNLHEMARLISEQEIEVVDLPFSAINILFGAEALLPHVPALRHLISAGEILHVTPALEAFLARNPRVVLHNHYGPAETHMLTSHSLRHGEGVERRPPLGRIIPNVHACLLDEALRPAPHGEVGEIAIGGHGLARGYRDPAMTAARFAPHPFHPGERIYLTGDLGRWRANGELEFLGRRDDQVKIRGYRVELAEVEAALRRAPGVVQGAATVRLDATGSLELCAFVNETAADEAQLRAFLLGTLPDYMQPARIFHVARLPVSPNGKVDRHALGELAEQRIKTRRRPPSGDPVERRIAEIWSDILERPLEATDDLFSMGCDSLKVAKIATRMTQAFGQAIDLRSLFENPTIQSFAQFLRNSNGAAPPLPPILPAADAAVAPASDAQLGLWLFDQRAGADRIAYNFIDGFWFDGPCDPARIELALRACISRHETLRSTLNLEAGRLVQRVHPVSSATVDVLRPQEEGDPFAVSARIGRALVTRPFDLARGPTTHAVILHFPDSGAMLLLAIHHAFSDARSSEILLADLRRAYEQISKSANCELSRLPLQYRDFAVWQAGVVTSAYGDAARGFWRDVLAGRPDAASLPPDRASSSSGLPGSSLKEEIAADLVDRLRALSGVNGVTLYVWLLAAFAATLAEWTQRRDLVFATALACRDHPALDEQVGLYANLCLMRLRVEKDASFSELGAQARLLVAQMRTFAFYPFARIVSDVSEARAPGGGPPFEIGFQFIEHDPAREAPEPRQAFTIWADRARNPLWVTIESSPRGISLLVEYHRLRYSAERIAAFTGDFVERLEQLMRDPDGPARAGAPAFVDAPA</sequence>
<proteinExistence type="predicted"/>
<dbReference type="Pfam" id="PF00501">
    <property type="entry name" value="AMP-binding"/>
    <property type="match status" value="1"/>
</dbReference>
<dbReference type="GO" id="GO:0003824">
    <property type="term" value="F:catalytic activity"/>
    <property type="evidence" value="ECO:0007669"/>
    <property type="project" value="InterPro"/>
</dbReference>
<organism evidence="4 5">
    <name type="scientific">Methylocystis echinoides</name>
    <dbReference type="NCBI Taxonomy" id="29468"/>
    <lineage>
        <taxon>Bacteria</taxon>
        <taxon>Pseudomonadati</taxon>
        <taxon>Pseudomonadota</taxon>
        <taxon>Alphaproteobacteria</taxon>
        <taxon>Hyphomicrobiales</taxon>
        <taxon>Methylocystaceae</taxon>
        <taxon>Methylocystis</taxon>
    </lineage>
</organism>
<dbReference type="InterPro" id="IPR010071">
    <property type="entry name" value="AA_adenyl_dom"/>
</dbReference>
<dbReference type="InterPro" id="IPR020806">
    <property type="entry name" value="PKS_PP-bd"/>
</dbReference>
<dbReference type="NCBIfam" id="TIGR01733">
    <property type="entry name" value="AA-adenyl-dom"/>
    <property type="match status" value="1"/>
</dbReference>
<dbReference type="GO" id="GO:0043041">
    <property type="term" value="P:amino acid activation for nonribosomal peptide biosynthetic process"/>
    <property type="evidence" value="ECO:0007669"/>
    <property type="project" value="TreeGrafter"/>
</dbReference>
<dbReference type="InterPro" id="IPR036736">
    <property type="entry name" value="ACP-like_sf"/>
</dbReference>
<gene>
    <name evidence="4" type="ORF">LMG27198_35380</name>
</gene>
<dbReference type="Gene3D" id="3.40.50.980">
    <property type="match status" value="2"/>
</dbReference>
<dbReference type="PANTHER" id="PTHR45527:SF1">
    <property type="entry name" value="FATTY ACID SYNTHASE"/>
    <property type="match status" value="1"/>
</dbReference>
<dbReference type="InterPro" id="IPR001242">
    <property type="entry name" value="Condensation_dom"/>
</dbReference>
<dbReference type="GO" id="GO:0044550">
    <property type="term" value="P:secondary metabolite biosynthetic process"/>
    <property type="evidence" value="ECO:0007669"/>
    <property type="project" value="TreeGrafter"/>
</dbReference>
<dbReference type="GO" id="GO:0031177">
    <property type="term" value="F:phosphopantetheine binding"/>
    <property type="evidence" value="ECO:0007669"/>
    <property type="project" value="InterPro"/>
</dbReference>
<dbReference type="InterPro" id="IPR045851">
    <property type="entry name" value="AMP-bd_C_sf"/>
</dbReference>
<keyword evidence="2" id="KW-0597">Phosphoprotein</keyword>
<dbReference type="AlphaFoldDB" id="A0A9W6GX54"/>
<dbReference type="InterPro" id="IPR000873">
    <property type="entry name" value="AMP-dep_synth/lig_dom"/>
</dbReference>
<accession>A0A9W6GX54</accession>
<dbReference type="PANTHER" id="PTHR45527">
    <property type="entry name" value="NONRIBOSOMAL PEPTIDE SYNTHETASE"/>
    <property type="match status" value="1"/>
</dbReference>
<dbReference type="RefSeq" id="WP_281804622.1">
    <property type="nucleotide sequence ID" value="NZ_BSEC01000001.1"/>
</dbReference>
<keyword evidence="5" id="KW-1185">Reference proteome</keyword>
<dbReference type="InterPro" id="IPR023213">
    <property type="entry name" value="CAT-like_dom_sf"/>
</dbReference>
<dbReference type="SUPFAM" id="SSF56801">
    <property type="entry name" value="Acetyl-CoA synthetase-like"/>
    <property type="match status" value="1"/>
</dbReference>
<dbReference type="Pfam" id="PF00550">
    <property type="entry name" value="PP-binding"/>
    <property type="match status" value="1"/>
</dbReference>
<comment type="caution">
    <text evidence="4">The sequence shown here is derived from an EMBL/GenBank/DDBJ whole genome shotgun (WGS) entry which is preliminary data.</text>
</comment>
<dbReference type="Gene3D" id="2.30.38.10">
    <property type="entry name" value="Luciferase, Domain 3"/>
    <property type="match status" value="1"/>
</dbReference>
<dbReference type="InterPro" id="IPR020845">
    <property type="entry name" value="AMP-binding_CS"/>
</dbReference>
<dbReference type="SUPFAM" id="SSF52777">
    <property type="entry name" value="CoA-dependent acyltransferases"/>
    <property type="match status" value="2"/>
</dbReference>
<dbReference type="CDD" id="cd05930">
    <property type="entry name" value="A_NRPS"/>
    <property type="match status" value="1"/>
</dbReference>
<evidence type="ECO:0000256" key="1">
    <source>
        <dbReference type="ARBA" id="ARBA00022450"/>
    </source>
</evidence>
<keyword evidence="1" id="KW-0596">Phosphopantetheine</keyword>
<evidence type="ECO:0000259" key="3">
    <source>
        <dbReference type="PROSITE" id="PS50075"/>
    </source>
</evidence>
<protein>
    <recommendedName>
        <fullName evidence="3">Carrier domain-containing protein</fullName>
    </recommendedName>
</protein>
<dbReference type="InterPro" id="IPR009081">
    <property type="entry name" value="PP-bd_ACP"/>
</dbReference>
<dbReference type="EMBL" id="BSEC01000001">
    <property type="protein sequence ID" value="GLI94546.1"/>
    <property type="molecule type" value="Genomic_DNA"/>
</dbReference>
<feature type="domain" description="Carrier" evidence="3">
    <location>
        <begin position="513"/>
        <end position="587"/>
    </location>
</feature>
<reference evidence="4" key="1">
    <citation type="journal article" date="2023" name="Int. J. Syst. Evol. Microbiol.">
        <title>Methylocystis iwaonis sp. nov., a type II methane-oxidizing bacterium from surface soil of a rice paddy field in Japan, and emended description of the genus Methylocystis (ex Whittenbury et al. 1970) Bowman et al. 1993.</title>
        <authorList>
            <person name="Kaise H."/>
            <person name="Sawadogo J.B."/>
            <person name="Alam M.S."/>
            <person name="Ueno C."/>
            <person name="Dianou D."/>
            <person name="Shinjo R."/>
            <person name="Asakawa S."/>
        </authorList>
    </citation>
    <scope>NUCLEOTIDE SEQUENCE</scope>
    <source>
        <strain evidence="4">LMG27198</strain>
    </source>
</reference>
<dbReference type="PROSITE" id="PS50075">
    <property type="entry name" value="CARRIER"/>
    <property type="match status" value="1"/>
</dbReference>
<dbReference type="PROSITE" id="PS00455">
    <property type="entry name" value="AMP_BINDING"/>
    <property type="match status" value="1"/>
</dbReference>
<evidence type="ECO:0000256" key="2">
    <source>
        <dbReference type="ARBA" id="ARBA00022553"/>
    </source>
</evidence>
<dbReference type="Gene3D" id="3.30.559.10">
    <property type="entry name" value="Chloramphenicol acetyltransferase-like domain"/>
    <property type="match status" value="1"/>
</dbReference>
<name>A0A9W6GX54_9HYPH</name>
<dbReference type="Proteomes" id="UP001144323">
    <property type="component" value="Unassembled WGS sequence"/>
</dbReference>
<dbReference type="SUPFAM" id="SSF47336">
    <property type="entry name" value="ACP-like"/>
    <property type="match status" value="1"/>
</dbReference>
<dbReference type="Gene3D" id="1.10.1200.10">
    <property type="entry name" value="ACP-like"/>
    <property type="match status" value="1"/>
</dbReference>
<dbReference type="SMART" id="SM00823">
    <property type="entry name" value="PKS_PP"/>
    <property type="match status" value="1"/>
</dbReference>
<evidence type="ECO:0000313" key="4">
    <source>
        <dbReference type="EMBL" id="GLI94546.1"/>
    </source>
</evidence>
<dbReference type="Pfam" id="PF00668">
    <property type="entry name" value="Condensation"/>
    <property type="match status" value="1"/>
</dbReference>
<dbReference type="Gene3D" id="3.30.559.30">
    <property type="entry name" value="Nonribosomal peptide synthetase, condensation domain"/>
    <property type="match status" value="1"/>
</dbReference>